<dbReference type="Gene3D" id="6.10.10.10">
    <property type="entry name" value="Flagellar export chaperone, C-terminal domain"/>
    <property type="match status" value="1"/>
</dbReference>
<reference evidence="7 8" key="1">
    <citation type="submission" date="2020-04" db="EMBL/GenBank/DDBJ databases">
        <title>Paraburkholderia sp. RP-4-7 isolated from soil.</title>
        <authorList>
            <person name="Dahal R.H."/>
        </authorList>
    </citation>
    <scope>NUCLEOTIDE SEQUENCE [LARGE SCALE GENOMIC DNA]</scope>
    <source>
        <strain evidence="7 8">RP-4-7</strain>
    </source>
</reference>
<dbReference type="Pfam" id="PF07196">
    <property type="entry name" value="Flagellin_IN"/>
    <property type="match status" value="1"/>
</dbReference>
<dbReference type="Gene3D" id="2.170.280.10">
    <property type="entry name" value="f41 fragment of flagellin, middle domain"/>
    <property type="match status" value="1"/>
</dbReference>
<dbReference type="GO" id="GO:0009288">
    <property type="term" value="C:bacterial-type flagellum"/>
    <property type="evidence" value="ECO:0007669"/>
    <property type="project" value="UniProtKB-SubCell"/>
</dbReference>
<dbReference type="PANTHER" id="PTHR42792">
    <property type="entry name" value="FLAGELLIN"/>
    <property type="match status" value="1"/>
</dbReference>
<evidence type="ECO:0000313" key="8">
    <source>
        <dbReference type="Proteomes" id="UP000544134"/>
    </source>
</evidence>
<comment type="similarity">
    <text evidence="1 4">Belongs to the bacterial flagellin family.</text>
</comment>
<evidence type="ECO:0000256" key="2">
    <source>
        <dbReference type="ARBA" id="ARBA00022525"/>
    </source>
</evidence>
<evidence type="ECO:0000259" key="6">
    <source>
        <dbReference type="Pfam" id="PF00700"/>
    </source>
</evidence>
<dbReference type="Pfam" id="PF00700">
    <property type="entry name" value="Flagellin_C"/>
    <property type="match status" value="1"/>
</dbReference>
<dbReference type="PRINTS" id="PR00207">
    <property type="entry name" value="FLAGELLIN"/>
</dbReference>
<protein>
    <recommendedName>
        <fullName evidence="4">Flagellin</fullName>
    </recommendedName>
</protein>
<feature type="domain" description="Flagellin N-terminal" evidence="5">
    <location>
        <begin position="5"/>
        <end position="141"/>
    </location>
</feature>
<evidence type="ECO:0000256" key="3">
    <source>
        <dbReference type="ARBA" id="ARBA00023143"/>
    </source>
</evidence>
<keyword evidence="3 4" id="KW-0975">Bacterial flagellum</keyword>
<evidence type="ECO:0000256" key="1">
    <source>
        <dbReference type="ARBA" id="ARBA00005709"/>
    </source>
</evidence>
<dbReference type="RefSeq" id="WP_169486972.1">
    <property type="nucleotide sequence ID" value="NZ_JABBGJ010000019.1"/>
</dbReference>
<dbReference type="AlphaFoldDB" id="A0A848IJJ5"/>
<evidence type="ECO:0000313" key="7">
    <source>
        <dbReference type="EMBL" id="NMM00025.1"/>
    </source>
</evidence>
<comment type="function">
    <text evidence="4">Flagellin is the subunit protein which polymerizes to form the filaments of bacterial flagella.</text>
</comment>
<evidence type="ECO:0000259" key="5">
    <source>
        <dbReference type="Pfam" id="PF00669"/>
    </source>
</evidence>
<sequence length="623" mass="61211">MTTVINTNIASQIAQNYLQNNQAAVTTAITQLSSGLSINSAADNPAGQAIATTLQAQINGQTVAQQNASNGISLAQTGQSALTQITNNLQTIRQLAVQASNASNSAANRAALNQEVQQSLAQINTIAQTTSFNGQNLLDGSFGTQNFQVGANAGQTIGVNLSQGAKTSQIGQTSNTTFSLQGLTTGGLSAEALNISLGGSPAVTVGTPVAGSGNPGQSSDSAYAAATAINNTDITGLTASATNTQTATFTSIANGSTTAATETFNLTINGTNVFGSAGVSIAAGGSVGATTVLNAINAASGTTGVTASLAADGKTFTFNAADGSNISISQGTTGADIAGGLSNTAQKINSATANGTLSALVATTGGSAESTGTLYGSVTLSSASSISLSGKGADDIAAQTDNSTNTADNLQTIQTYTATATPADATAGTLNISGGNLGANVAITVHANDTATTISQSINANAKLQAAGISASVNTQGELVLTDSQATPGSNLTISDGGGSVSGLSGGGVQQNSYVASASGSLADANVLTVAGAQQTIETVDAALNQVSTLQGQLGAVQNRFTSIISNLTSSVQNAQSTQSSIEDTNYAAATSSLSRAQVLSQAAQAMVAQANQLPQQVLKLLQ</sequence>
<dbReference type="Pfam" id="PF00669">
    <property type="entry name" value="Flagellin_N"/>
    <property type="match status" value="1"/>
</dbReference>
<keyword evidence="8" id="KW-1185">Reference proteome</keyword>
<gene>
    <name evidence="7" type="ORF">HHL24_19040</name>
</gene>
<dbReference type="InterPro" id="IPR001029">
    <property type="entry name" value="Flagellin_N"/>
</dbReference>
<dbReference type="Gene3D" id="2.30.220.10">
    <property type="entry name" value="f41 fragment of flagellin, C-terminal domain"/>
    <property type="match status" value="1"/>
</dbReference>
<dbReference type="InterPro" id="IPR046358">
    <property type="entry name" value="Flagellin_C"/>
</dbReference>
<comment type="caution">
    <text evidence="7">The sequence shown here is derived from an EMBL/GenBank/DDBJ whole genome shotgun (WGS) entry which is preliminary data.</text>
</comment>
<evidence type="ECO:0000256" key="4">
    <source>
        <dbReference type="RuleBase" id="RU362073"/>
    </source>
</evidence>
<dbReference type="InterPro" id="IPR042187">
    <property type="entry name" value="Flagellin_C_sub2"/>
</dbReference>
<feature type="domain" description="Flagellin C-terminal" evidence="6">
    <location>
        <begin position="537"/>
        <end position="622"/>
    </location>
</feature>
<dbReference type="Gene3D" id="1.20.1330.10">
    <property type="entry name" value="f41 fragment of flagellin, N-terminal domain"/>
    <property type="match status" value="2"/>
</dbReference>
<dbReference type="Proteomes" id="UP000544134">
    <property type="component" value="Unassembled WGS sequence"/>
</dbReference>
<keyword evidence="2 4" id="KW-0964">Secreted</keyword>
<proteinExistence type="inferred from homology"/>
<dbReference type="InterPro" id="IPR010810">
    <property type="entry name" value="Flagellin_hook_IN_motif"/>
</dbReference>
<dbReference type="InterPro" id="IPR001492">
    <property type="entry name" value="Flagellin"/>
</dbReference>
<dbReference type="GO" id="GO:0005576">
    <property type="term" value="C:extracellular region"/>
    <property type="evidence" value="ECO:0007669"/>
    <property type="project" value="UniProtKB-SubCell"/>
</dbReference>
<name>A0A848IJJ5_9BURK</name>
<dbReference type="EMBL" id="JABBGJ010000019">
    <property type="protein sequence ID" value="NMM00025.1"/>
    <property type="molecule type" value="Genomic_DNA"/>
</dbReference>
<dbReference type="GO" id="GO:0005198">
    <property type="term" value="F:structural molecule activity"/>
    <property type="evidence" value="ECO:0007669"/>
    <property type="project" value="UniProtKB-UniRule"/>
</dbReference>
<dbReference type="PANTHER" id="PTHR42792:SF2">
    <property type="entry name" value="FLAGELLIN"/>
    <property type="match status" value="1"/>
</dbReference>
<comment type="subcellular location">
    <subcellularLocation>
        <location evidence="4">Secreted</location>
    </subcellularLocation>
    <subcellularLocation>
        <location evidence="4">Bacterial flagellum</location>
    </subcellularLocation>
</comment>
<dbReference type="SUPFAM" id="SSF64518">
    <property type="entry name" value="Phase 1 flagellin"/>
    <property type="match status" value="2"/>
</dbReference>
<organism evidence="7 8">
    <name type="scientific">Paraburkholderia polaris</name>
    <dbReference type="NCBI Taxonomy" id="2728848"/>
    <lineage>
        <taxon>Bacteria</taxon>
        <taxon>Pseudomonadati</taxon>
        <taxon>Pseudomonadota</taxon>
        <taxon>Betaproteobacteria</taxon>
        <taxon>Burkholderiales</taxon>
        <taxon>Burkholderiaceae</taxon>
        <taxon>Paraburkholderia</taxon>
    </lineage>
</organism>
<accession>A0A848IJJ5</accession>